<evidence type="ECO:0000313" key="3">
    <source>
        <dbReference type="Proteomes" id="UP001142489"/>
    </source>
</evidence>
<name>A0A9Q0Y114_9SAUR</name>
<dbReference type="EMBL" id="JAPFRF010000003">
    <property type="protein sequence ID" value="KAJ7338114.1"/>
    <property type="molecule type" value="Genomic_DNA"/>
</dbReference>
<organism evidence="2 3">
    <name type="scientific">Phrynocephalus forsythii</name>
    <dbReference type="NCBI Taxonomy" id="171643"/>
    <lineage>
        <taxon>Eukaryota</taxon>
        <taxon>Metazoa</taxon>
        <taxon>Chordata</taxon>
        <taxon>Craniata</taxon>
        <taxon>Vertebrata</taxon>
        <taxon>Euteleostomi</taxon>
        <taxon>Lepidosauria</taxon>
        <taxon>Squamata</taxon>
        <taxon>Bifurcata</taxon>
        <taxon>Unidentata</taxon>
        <taxon>Episquamata</taxon>
        <taxon>Toxicofera</taxon>
        <taxon>Iguania</taxon>
        <taxon>Acrodonta</taxon>
        <taxon>Agamidae</taxon>
        <taxon>Agaminae</taxon>
        <taxon>Phrynocephalus</taxon>
    </lineage>
</organism>
<feature type="compositionally biased region" description="Pro residues" evidence="1">
    <location>
        <begin position="14"/>
        <end position="25"/>
    </location>
</feature>
<protein>
    <submittedName>
        <fullName evidence="2">Uncharacterized protein</fullName>
    </submittedName>
</protein>
<evidence type="ECO:0000256" key="1">
    <source>
        <dbReference type="SAM" id="MobiDB-lite"/>
    </source>
</evidence>
<gene>
    <name evidence="2" type="ORF">JRQ81_010697</name>
</gene>
<feature type="region of interest" description="Disordered" evidence="1">
    <location>
        <begin position="1"/>
        <end position="104"/>
    </location>
</feature>
<accession>A0A9Q0Y114</accession>
<evidence type="ECO:0000313" key="2">
    <source>
        <dbReference type="EMBL" id="KAJ7338114.1"/>
    </source>
</evidence>
<dbReference type="Proteomes" id="UP001142489">
    <property type="component" value="Unassembled WGS sequence"/>
</dbReference>
<reference evidence="2" key="1">
    <citation type="journal article" date="2023" name="DNA Res.">
        <title>Chromosome-level genome assembly of Phrynocephalus forsythii using third-generation DNA sequencing and Hi-C analysis.</title>
        <authorList>
            <person name="Qi Y."/>
            <person name="Zhao W."/>
            <person name="Zhao Y."/>
            <person name="Niu C."/>
            <person name="Cao S."/>
            <person name="Zhang Y."/>
        </authorList>
    </citation>
    <scope>NUCLEOTIDE SEQUENCE</scope>
    <source>
        <tissue evidence="2">Muscle</tissue>
    </source>
</reference>
<feature type="compositionally biased region" description="Acidic residues" evidence="1">
    <location>
        <begin position="68"/>
        <end position="77"/>
    </location>
</feature>
<proteinExistence type="predicted"/>
<dbReference type="AlphaFoldDB" id="A0A9Q0Y114"/>
<sequence length="143" mass="15848">MPPPMFPPGLYWPAPYPMPYPPSDPRPSDGGQSQDPCPDLPRKSTHKTKHLPPPSSPSGSERSVPSSDSEEDNEDDKEDRGTSTPDSNVAKSSPPASSDAIPNYPEFVKRMANMLNIPIHHPDPQYLDHLFDQISSDRHRQPT</sequence>
<comment type="caution">
    <text evidence="2">The sequence shown here is derived from an EMBL/GenBank/DDBJ whole genome shotgun (WGS) entry which is preliminary data.</text>
</comment>
<feature type="compositionally biased region" description="Polar residues" evidence="1">
    <location>
        <begin position="82"/>
        <end position="96"/>
    </location>
</feature>
<keyword evidence="3" id="KW-1185">Reference proteome</keyword>
<feature type="compositionally biased region" description="Low complexity" evidence="1">
    <location>
        <begin position="57"/>
        <end position="67"/>
    </location>
</feature>